<evidence type="ECO:0000313" key="11">
    <source>
        <dbReference type="Proteomes" id="UP000185221"/>
    </source>
</evidence>
<gene>
    <name evidence="8" type="primary">mobA</name>
    <name evidence="10" type="ORF">SAMN05444394_3071</name>
</gene>
<keyword evidence="10" id="KW-0548">Nucleotidyltransferase</keyword>
<evidence type="ECO:0000256" key="6">
    <source>
        <dbReference type="ARBA" id="ARBA00023134"/>
    </source>
</evidence>
<dbReference type="PANTHER" id="PTHR19136">
    <property type="entry name" value="MOLYBDENUM COFACTOR GUANYLYLTRANSFERASE"/>
    <property type="match status" value="1"/>
</dbReference>
<dbReference type="OrthoDB" id="9788394at2"/>
<comment type="subcellular location">
    <subcellularLocation>
        <location evidence="8">Cytoplasm</location>
    </subcellularLocation>
</comment>
<comment type="caution">
    <text evidence="8">Lacks conserved residue(s) required for the propagation of feature annotation.</text>
</comment>
<keyword evidence="4 8" id="KW-0547">Nucleotide-binding</keyword>
<keyword evidence="11" id="KW-1185">Reference proteome</keyword>
<dbReference type="Proteomes" id="UP000185221">
    <property type="component" value="Unassembled WGS sequence"/>
</dbReference>
<comment type="function">
    <text evidence="8">Transfers a GMP moiety from GTP to Mo-molybdopterin (Mo-MPT) cofactor (Moco or molybdenum cofactor) to form Mo-molybdopterin guanine dinucleotide (Mo-MGD) cofactor.</text>
</comment>
<proteinExistence type="inferred from homology"/>
<evidence type="ECO:0000256" key="4">
    <source>
        <dbReference type="ARBA" id="ARBA00022741"/>
    </source>
</evidence>
<evidence type="ECO:0000256" key="5">
    <source>
        <dbReference type="ARBA" id="ARBA00022842"/>
    </source>
</evidence>
<evidence type="ECO:0000256" key="7">
    <source>
        <dbReference type="ARBA" id="ARBA00023150"/>
    </source>
</evidence>
<accession>A0A1N6G9M4</accession>
<protein>
    <recommendedName>
        <fullName evidence="8">Probable molybdenum cofactor guanylyltransferase</fullName>
        <shortName evidence="8">MoCo guanylyltransferase</shortName>
        <ecNumber evidence="8">2.7.7.77</ecNumber>
    </recommendedName>
    <alternativeName>
        <fullName evidence="8">GTP:molybdopterin guanylyltransferase</fullName>
    </alternativeName>
    <alternativeName>
        <fullName evidence="8">Mo-MPT guanylyltransferase</fullName>
    </alternativeName>
    <alternativeName>
        <fullName evidence="8">Molybdopterin guanylyltransferase</fullName>
    </alternativeName>
    <alternativeName>
        <fullName evidence="8">Molybdopterin-guanine dinucleotide synthase</fullName>
        <shortName evidence="8">MGD synthase</shortName>
    </alternativeName>
</protein>
<dbReference type="GO" id="GO:0046872">
    <property type="term" value="F:metal ion binding"/>
    <property type="evidence" value="ECO:0007669"/>
    <property type="project" value="UniProtKB-KW"/>
</dbReference>
<dbReference type="GO" id="GO:0005525">
    <property type="term" value="F:GTP binding"/>
    <property type="evidence" value="ECO:0007669"/>
    <property type="project" value="UniProtKB-UniRule"/>
</dbReference>
<dbReference type="EC" id="2.7.7.77" evidence="8"/>
<dbReference type="InterPro" id="IPR029044">
    <property type="entry name" value="Nucleotide-diphossugar_trans"/>
</dbReference>
<organism evidence="10 11">
    <name type="scientific">Algoriphagus halophilus</name>
    <dbReference type="NCBI Taxonomy" id="226505"/>
    <lineage>
        <taxon>Bacteria</taxon>
        <taxon>Pseudomonadati</taxon>
        <taxon>Bacteroidota</taxon>
        <taxon>Cytophagia</taxon>
        <taxon>Cytophagales</taxon>
        <taxon>Cyclobacteriaceae</taxon>
        <taxon>Algoriphagus</taxon>
    </lineage>
</organism>
<comment type="catalytic activity">
    <reaction evidence="8">
        <text>Mo-molybdopterin + GTP + H(+) = Mo-molybdopterin guanine dinucleotide + diphosphate</text>
        <dbReference type="Rhea" id="RHEA:34243"/>
        <dbReference type="ChEBI" id="CHEBI:15378"/>
        <dbReference type="ChEBI" id="CHEBI:33019"/>
        <dbReference type="ChEBI" id="CHEBI:37565"/>
        <dbReference type="ChEBI" id="CHEBI:71302"/>
        <dbReference type="ChEBI" id="CHEBI:71310"/>
        <dbReference type="EC" id="2.7.7.77"/>
    </reaction>
</comment>
<name>A0A1N6G9M4_9BACT</name>
<keyword evidence="6 8" id="KW-0342">GTP-binding</keyword>
<dbReference type="Pfam" id="PF12804">
    <property type="entry name" value="NTP_transf_3"/>
    <property type="match status" value="1"/>
</dbReference>
<dbReference type="GO" id="GO:0005737">
    <property type="term" value="C:cytoplasm"/>
    <property type="evidence" value="ECO:0007669"/>
    <property type="project" value="UniProtKB-SubCell"/>
</dbReference>
<evidence type="ECO:0000256" key="2">
    <source>
        <dbReference type="ARBA" id="ARBA00022679"/>
    </source>
</evidence>
<dbReference type="GO" id="GO:0061603">
    <property type="term" value="F:molybdenum cofactor guanylyltransferase activity"/>
    <property type="evidence" value="ECO:0007669"/>
    <property type="project" value="UniProtKB-EC"/>
</dbReference>
<dbReference type="AlphaFoldDB" id="A0A1N6G9M4"/>
<reference evidence="11" key="1">
    <citation type="submission" date="2016-11" db="EMBL/GenBank/DDBJ databases">
        <authorList>
            <person name="Varghese N."/>
            <person name="Submissions S."/>
        </authorList>
    </citation>
    <scope>NUCLEOTIDE SEQUENCE [LARGE SCALE GENOMIC DNA]</scope>
    <source>
        <strain evidence="11">DSM 15292</strain>
    </source>
</reference>
<evidence type="ECO:0000259" key="9">
    <source>
        <dbReference type="Pfam" id="PF12804"/>
    </source>
</evidence>
<dbReference type="CDD" id="cd02503">
    <property type="entry name" value="MobA"/>
    <property type="match status" value="1"/>
</dbReference>
<feature type="domain" description="MobA-like NTP transferase" evidence="9">
    <location>
        <begin position="11"/>
        <end position="153"/>
    </location>
</feature>
<dbReference type="RefSeq" id="WP_074225839.1">
    <property type="nucleotide sequence ID" value="NZ_FSRC01000002.1"/>
</dbReference>
<evidence type="ECO:0000313" key="10">
    <source>
        <dbReference type="EMBL" id="SIO04177.1"/>
    </source>
</evidence>
<keyword evidence="7 8" id="KW-0501">Molybdenum cofactor biosynthesis</keyword>
<sequence>MLRINEDIAVYILCGGKSSRMNTEKGLVKFQGKTFLQWILDAVTPLTSDITLVTKNAAYVSYGIPMISDLVEDQGPVGGIYTALADSSTRHNLLLSCDIPKITTEVLTFLIQSSISSDNDVCILSDGKHDYPLIGCYQKSLLPVFQYAIEHQHLKLCPLVDSLRNQKLVITPKYQAAIRNINTQKELLSLT</sequence>
<comment type="cofactor">
    <cofactor evidence="8">
        <name>Mg(2+)</name>
        <dbReference type="ChEBI" id="CHEBI:18420"/>
    </cofactor>
</comment>
<dbReference type="HAMAP" id="MF_00316">
    <property type="entry name" value="MobA"/>
    <property type="match status" value="1"/>
</dbReference>
<keyword evidence="2 8" id="KW-0808">Transferase</keyword>
<dbReference type="Gene3D" id="3.90.550.10">
    <property type="entry name" value="Spore Coat Polysaccharide Biosynthesis Protein SpsA, Chain A"/>
    <property type="match status" value="1"/>
</dbReference>
<comment type="domain">
    <text evidence="8">The N-terminal domain determines nucleotide recognition and specific binding, while the C-terminal domain determines the specific binding to the target protein.</text>
</comment>
<evidence type="ECO:0000256" key="8">
    <source>
        <dbReference type="HAMAP-Rule" id="MF_00316"/>
    </source>
</evidence>
<dbReference type="InterPro" id="IPR013482">
    <property type="entry name" value="Molybde_CF_guanTrfase"/>
</dbReference>
<dbReference type="GO" id="GO:0006777">
    <property type="term" value="P:Mo-molybdopterin cofactor biosynthetic process"/>
    <property type="evidence" value="ECO:0007669"/>
    <property type="project" value="UniProtKB-KW"/>
</dbReference>
<comment type="similarity">
    <text evidence="8">Belongs to the MobA family.</text>
</comment>
<dbReference type="PANTHER" id="PTHR19136:SF81">
    <property type="entry name" value="MOLYBDENUM COFACTOR GUANYLYLTRANSFERASE"/>
    <property type="match status" value="1"/>
</dbReference>
<dbReference type="EMBL" id="FSRC01000002">
    <property type="protein sequence ID" value="SIO04177.1"/>
    <property type="molecule type" value="Genomic_DNA"/>
</dbReference>
<feature type="binding site" evidence="8">
    <location>
        <position position="25"/>
    </location>
    <ligand>
        <name>GTP</name>
        <dbReference type="ChEBI" id="CHEBI:37565"/>
    </ligand>
</feature>
<feature type="binding site" evidence="8">
    <location>
        <begin position="13"/>
        <end position="15"/>
    </location>
    <ligand>
        <name>GTP</name>
        <dbReference type="ChEBI" id="CHEBI:37565"/>
    </ligand>
</feature>
<feature type="binding site" evidence="8">
    <location>
        <position position="98"/>
    </location>
    <ligand>
        <name>Mg(2+)</name>
        <dbReference type="ChEBI" id="CHEBI:18420"/>
    </ligand>
</feature>
<evidence type="ECO:0000256" key="1">
    <source>
        <dbReference type="ARBA" id="ARBA00022490"/>
    </source>
</evidence>
<dbReference type="InterPro" id="IPR025877">
    <property type="entry name" value="MobA-like_NTP_Trfase"/>
</dbReference>
<keyword evidence="5 8" id="KW-0460">Magnesium</keyword>
<keyword evidence="3 8" id="KW-0479">Metal-binding</keyword>
<evidence type="ECO:0000256" key="3">
    <source>
        <dbReference type="ARBA" id="ARBA00022723"/>
    </source>
</evidence>
<feature type="binding site" evidence="8">
    <location>
        <position position="98"/>
    </location>
    <ligand>
        <name>GTP</name>
        <dbReference type="ChEBI" id="CHEBI:37565"/>
    </ligand>
</feature>
<keyword evidence="1 8" id="KW-0963">Cytoplasm</keyword>
<feature type="binding site" evidence="8">
    <location>
        <position position="69"/>
    </location>
    <ligand>
        <name>GTP</name>
        <dbReference type="ChEBI" id="CHEBI:37565"/>
    </ligand>
</feature>
<dbReference type="STRING" id="226505.SAMN05444394_3071"/>
<dbReference type="SUPFAM" id="SSF53448">
    <property type="entry name" value="Nucleotide-diphospho-sugar transferases"/>
    <property type="match status" value="1"/>
</dbReference>